<protein>
    <submittedName>
        <fullName evidence="1">Uncharacterized protein</fullName>
    </submittedName>
</protein>
<organism evidence="1 2">
    <name type="scientific">Vitis vinifera</name>
    <name type="common">Grape</name>
    <dbReference type="NCBI Taxonomy" id="29760"/>
    <lineage>
        <taxon>Eukaryota</taxon>
        <taxon>Viridiplantae</taxon>
        <taxon>Streptophyta</taxon>
        <taxon>Embryophyta</taxon>
        <taxon>Tracheophyta</taxon>
        <taxon>Spermatophyta</taxon>
        <taxon>Magnoliopsida</taxon>
        <taxon>eudicotyledons</taxon>
        <taxon>Gunneridae</taxon>
        <taxon>Pentapetalae</taxon>
        <taxon>rosids</taxon>
        <taxon>Vitales</taxon>
        <taxon>Vitaceae</taxon>
        <taxon>Viteae</taxon>
        <taxon>Vitis</taxon>
    </lineage>
</organism>
<dbReference type="Proteomes" id="UP000288805">
    <property type="component" value="Unassembled WGS sequence"/>
</dbReference>
<sequence>MECLQASSLALKALDKESLSPYLFAMGMEVLDVLIRRAVEGGFLSGCNIRGAASGLRINLAKSESFSWRGGGDGGVGC</sequence>
<dbReference type="EMBL" id="QGNW01002042">
    <property type="protein sequence ID" value="RVW26077.1"/>
    <property type="molecule type" value="Genomic_DNA"/>
</dbReference>
<evidence type="ECO:0000313" key="1">
    <source>
        <dbReference type="EMBL" id="RVW26077.1"/>
    </source>
</evidence>
<comment type="caution">
    <text evidence="1">The sequence shown here is derived from an EMBL/GenBank/DDBJ whole genome shotgun (WGS) entry which is preliminary data.</text>
</comment>
<name>A0A438CS78_VITVI</name>
<accession>A0A438CS78</accession>
<reference evidence="1 2" key="1">
    <citation type="journal article" date="2018" name="PLoS Genet.">
        <title>Population sequencing reveals clonal diversity and ancestral inbreeding in the grapevine cultivar Chardonnay.</title>
        <authorList>
            <person name="Roach M.J."/>
            <person name="Johnson D.L."/>
            <person name="Bohlmann J."/>
            <person name="van Vuuren H.J."/>
            <person name="Jones S.J."/>
            <person name="Pretorius I.S."/>
            <person name="Schmidt S.A."/>
            <person name="Borneman A.R."/>
        </authorList>
    </citation>
    <scope>NUCLEOTIDE SEQUENCE [LARGE SCALE GENOMIC DNA]</scope>
    <source>
        <strain evidence="2">cv. Chardonnay</strain>
        <tissue evidence="1">Leaf</tissue>
    </source>
</reference>
<evidence type="ECO:0000313" key="2">
    <source>
        <dbReference type="Proteomes" id="UP000288805"/>
    </source>
</evidence>
<gene>
    <name evidence="1" type="ORF">CK203_112554</name>
</gene>
<proteinExistence type="predicted"/>
<dbReference type="AlphaFoldDB" id="A0A438CS78"/>